<comment type="similarity">
    <text evidence="1">Belongs to the isochorismatase family.</text>
</comment>
<dbReference type="GO" id="GO:0016787">
    <property type="term" value="F:hydrolase activity"/>
    <property type="evidence" value="ECO:0007669"/>
    <property type="project" value="UniProtKB-KW"/>
</dbReference>
<dbReference type="Proteomes" id="UP000054266">
    <property type="component" value="Unassembled WGS sequence"/>
</dbReference>
<keyword evidence="5" id="KW-1185">Reference proteome</keyword>
<dbReference type="EMBL" id="KN846956">
    <property type="protein sequence ID" value="KIW73323.1"/>
    <property type="molecule type" value="Genomic_DNA"/>
</dbReference>
<dbReference type="PANTHER" id="PTHR43540">
    <property type="entry name" value="PEROXYUREIDOACRYLATE/UREIDOACRYLATE AMIDOHYDROLASE-RELATED"/>
    <property type="match status" value="1"/>
</dbReference>
<organism evidence="4 5">
    <name type="scientific">Phialophora macrospora</name>
    <dbReference type="NCBI Taxonomy" id="1851006"/>
    <lineage>
        <taxon>Eukaryota</taxon>
        <taxon>Fungi</taxon>
        <taxon>Dikarya</taxon>
        <taxon>Ascomycota</taxon>
        <taxon>Pezizomycotina</taxon>
        <taxon>Eurotiomycetes</taxon>
        <taxon>Chaetothyriomycetidae</taxon>
        <taxon>Chaetothyriales</taxon>
        <taxon>Herpotrichiellaceae</taxon>
        <taxon>Phialophora</taxon>
    </lineage>
</organism>
<dbReference type="HOGENOM" id="CLU_068979_4_0_1"/>
<keyword evidence="2" id="KW-0378">Hydrolase</keyword>
<dbReference type="Gene3D" id="3.40.50.850">
    <property type="entry name" value="Isochorismatase-like"/>
    <property type="match status" value="1"/>
</dbReference>
<sequence>MANAVFDPSDPSSPLSVSPHDTALLLMDYQYMFLGRVGEGAWVSVTNIASRLRDWALEKNIVVFHCLIDISSGTKPPRHIKTSRMWKAYEAAPELGREADVLAARFPSNLEATFVRLPGSISALESHGLAEALQATGVKSLILGGMTTSGCVLSTARAATDRGFIVTVAEDACFDPVPGLHGMLALHVLPMSAHVATSREICDAWKVL</sequence>
<gene>
    <name evidence="4" type="ORF">PV04_01454</name>
</gene>
<dbReference type="InterPro" id="IPR050272">
    <property type="entry name" value="Isochorismatase-like_hydrls"/>
</dbReference>
<dbReference type="PANTHER" id="PTHR43540:SF1">
    <property type="entry name" value="ISOCHORISMATASE HYDROLASE"/>
    <property type="match status" value="1"/>
</dbReference>
<dbReference type="CDD" id="cd00431">
    <property type="entry name" value="cysteine_hydrolases"/>
    <property type="match status" value="1"/>
</dbReference>
<dbReference type="AlphaFoldDB" id="A0A0D2FXV1"/>
<accession>A0A0D2FXV1</accession>
<reference evidence="4 5" key="1">
    <citation type="submission" date="2015-01" db="EMBL/GenBank/DDBJ databases">
        <title>The Genome Sequence of Capronia semiimmersa CBS27337.</title>
        <authorList>
            <consortium name="The Broad Institute Genomics Platform"/>
            <person name="Cuomo C."/>
            <person name="de Hoog S."/>
            <person name="Gorbushina A."/>
            <person name="Stielow B."/>
            <person name="Teixiera M."/>
            <person name="Abouelleil A."/>
            <person name="Chapman S.B."/>
            <person name="Priest M."/>
            <person name="Young S.K."/>
            <person name="Wortman J."/>
            <person name="Nusbaum C."/>
            <person name="Birren B."/>
        </authorList>
    </citation>
    <scope>NUCLEOTIDE SEQUENCE [LARGE SCALE GENOMIC DNA]</scope>
    <source>
        <strain evidence="4 5">CBS 27337</strain>
    </source>
</reference>
<evidence type="ECO:0000259" key="3">
    <source>
        <dbReference type="Pfam" id="PF00857"/>
    </source>
</evidence>
<dbReference type="InterPro" id="IPR036380">
    <property type="entry name" value="Isochorismatase-like_sf"/>
</dbReference>
<evidence type="ECO:0000313" key="4">
    <source>
        <dbReference type="EMBL" id="KIW73323.1"/>
    </source>
</evidence>
<proteinExistence type="inferred from homology"/>
<dbReference type="SUPFAM" id="SSF52499">
    <property type="entry name" value="Isochorismatase-like hydrolases"/>
    <property type="match status" value="1"/>
</dbReference>
<dbReference type="InterPro" id="IPR000868">
    <property type="entry name" value="Isochorismatase-like_dom"/>
</dbReference>
<feature type="domain" description="Isochorismatase-like" evidence="3">
    <location>
        <begin position="22"/>
        <end position="198"/>
    </location>
</feature>
<protein>
    <recommendedName>
        <fullName evidence="3">Isochorismatase-like domain-containing protein</fullName>
    </recommendedName>
</protein>
<name>A0A0D2FXV1_9EURO</name>
<evidence type="ECO:0000256" key="1">
    <source>
        <dbReference type="ARBA" id="ARBA00006336"/>
    </source>
</evidence>
<evidence type="ECO:0000256" key="2">
    <source>
        <dbReference type="ARBA" id="ARBA00022801"/>
    </source>
</evidence>
<evidence type="ECO:0000313" key="5">
    <source>
        <dbReference type="Proteomes" id="UP000054266"/>
    </source>
</evidence>
<dbReference type="Pfam" id="PF00857">
    <property type="entry name" value="Isochorismatase"/>
    <property type="match status" value="1"/>
</dbReference>